<feature type="region of interest" description="Disordered" evidence="1">
    <location>
        <begin position="87"/>
        <end position="146"/>
    </location>
</feature>
<organism evidence="2 3">
    <name type="scientific">Ensete ventricosum</name>
    <name type="common">Abyssinian banana</name>
    <name type="synonym">Musa ensete</name>
    <dbReference type="NCBI Taxonomy" id="4639"/>
    <lineage>
        <taxon>Eukaryota</taxon>
        <taxon>Viridiplantae</taxon>
        <taxon>Streptophyta</taxon>
        <taxon>Embryophyta</taxon>
        <taxon>Tracheophyta</taxon>
        <taxon>Spermatophyta</taxon>
        <taxon>Magnoliopsida</taxon>
        <taxon>Liliopsida</taxon>
        <taxon>Zingiberales</taxon>
        <taxon>Musaceae</taxon>
        <taxon>Ensete</taxon>
    </lineage>
</organism>
<proteinExistence type="predicted"/>
<dbReference type="AlphaFoldDB" id="A0A426YJX8"/>
<accession>A0A426YJX8</accession>
<feature type="region of interest" description="Disordered" evidence="1">
    <location>
        <begin position="1"/>
        <end position="48"/>
    </location>
</feature>
<sequence>MESLCAYGRSGPSRWPPPPSPLSSLASSLPSTAPPPTPDPPGGPFHPCNTLSITYTFSSSAATAAVPHRAHRFVSIYRIITPFSPASSAANAFDDRRDHVPRRQPQRGLRVRRRRGGLRRGEPQDTSRSRGPSLPRLSKGTRGIRV</sequence>
<protein>
    <submittedName>
        <fullName evidence="2">Uncharacterized protein</fullName>
    </submittedName>
</protein>
<dbReference type="EMBL" id="AMZH03011937">
    <property type="protein sequence ID" value="RRT51967.1"/>
    <property type="molecule type" value="Genomic_DNA"/>
</dbReference>
<name>A0A426YJX8_ENSVE</name>
<feature type="compositionally biased region" description="Low complexity" evidence="1">
    <location>
        <begin position="22"/>
        <end position="31"/>
    </location>
</feature>
<feature type="compositionally biased region" description="Pro residues" evidence="1">
    <location>
        <begin position="32"/>
        <end position="44"/>
    </location>
</feature>
<feature type="compositionally biased region" description="Low complexity" evidence="1">
    <location>
        <begin position="129"/>
        <end position="138"/>
    </location>
</feature>
<evidence type="ECO:0000256" key="1">
    <source>
        <dbReference type="SAM" id="MobiDB-lite"/>
    </source>
</evidence>
<feature type="compositionally biased region" description="Basic residues" evidence="1">
    <location>
        <begin position="99"/>
        <end position="118"/>
    </location>
</feature>
<evidence type="ECO:0000313" key="3">
    <source>
        <dbReference type="Proteomes" id="UP000287651"/>
    </source>
</evidence>
<dbReference type="Proteomes" id="UP000287651">
    <property type="component" value="Unassembled WGS sequence"/>
</dbReference>
<feature type="compositionally biased region" description="Basic and acidic residues" evidence="1">
    <location>
        <begin position="119"/>
        <end position="128"/>
    </location>
</feature>
<gene>
    <name evidence="2" type="ORF">B296_00046099</name>
</gene>
<reference evidence="2 3" key="1">
    <citation type="journal article" date="2014" name="Agronomy (Basel)">
        <title>A Draft Genome Sequence for Ensete ventricosum, the Drought-Tolerant Tree Against Hunger.</title>
        <authorList>
            <person name="Harrison J."/>
            <person name="Moore K.A."/>
            <person name="Paszkiewicz K."/>
            <person name="Jones T."/>
            <person name="Grant M."/>
            <person name="Ambacheew D."/>
            <person name="Muzemil S."/>
            <person name="Studholme D.J."/>
        </authorList>
    </citation>
    <scope>NUCLEOTIDE SEQUENCE [LARGE SCALE GENOMIC DNA]</scope>
</reference>
<comment type="caution">
    <text evidence="2">The sequence shown here is derived from an EMBL/GenBank/DDBJ whole genome shotgun (WGS) entry which is preliminary data.</text>
</comment>
<evidence type="ECO:0000313" key="2">
    <source>
        <dbReference type="EMBL" id="RRT51967.1"/>
    </source>
</evidence>